<reference evidence="2" key="1">
    <citation type="submission" date="2023-05" db="EMBL/GenBank/DDBJ databases">
        <title>Mariniplasma microaerophilum sp. nov., a novel anaerobic mollicute isolated from terrestrial mud volcano, Taman Peninsula, Russia.</title>
        <authorList>
            <person name="Khomyakova M.A."/>
            <person name="Merkel A.Y."/>
            <person name="Slobodkin A.I."/>
        </authorList>
    </citation>
    <scope>NUCLEOTIDE SEQUENCE</scope>
    <source>
        <strain evidence="2">M4Ah</strain>
    </source>
</reference>
<dbReference type="Proteomes" id="UP001431532">
    <property type="component" value="Unassembled WGS sequence"/>
</dbReference>
<feature type="transmembrane region" description="Helical" evidence="1">
    <location>
        <begin position="89"/>
        <end position="108"/>
    </location>
</feature>
<protein>
    <submittedName>
        <fullName evidence="2">Uncharacterized protein</fullName>
    </submittedName>
</protein>
<feature type="transmembrane region" description="Helical" evidence="1">
    <location>
        <begin position="52"/>
        <end position="77"/>
    </location>
</feature>
<evidence type="ECO:0000313" key="2">
    <source>
        <dbReference type="EMBL" id="MDI6453122.1"/>
    </source>
</evidence>
<feature type="transmembrane region" description="Helical" evidence="1">
    <location>
        <begin position="179"/>
        <end position="200"/>
    </location>
</feature>
<feature type="transmembrane region" description="Helical" evidence="1">
    <location>
        <begin position="315"/>
        <end position="338"/>
    </location>
</feature>
<evidence type="ECO:0000313" key="3">
    <source>
        <dbReference type="Proteomes" id="UP001431532"/>
    </source>
</evidence>
<dbReference type="AlphaFoldDB" id="A0AAW6U5D2"/>
<keyword evidence="1" id="KW-1133">Transmembrane helix</keyword>
<dbReference type="EMBL" id="JASCXW010000018">
    <property type="protein sequence ID" value="MDI6453122.1"/>
    <property type="molecule type" value="Genomic_DNA"/>
</dbReference>
<dbReference type="RefSeq" id="WP_282839551.1">
    <property type="nucleotide sequence ID" value="NZ_JASCXW010000018.1"/>
</dbReference>
<feature type="transmembrane region" description="Helical" evidence="1">
    <location>
        <begin position="212"/>
        <end position="234"/>
    </location>
</feature>
<organism evidence="2 3">
    <name type="scientific">Peloplasma aerotolerans</name>
    <dbReference type="NCBI Taxonomy" id="3044389"/>
    <lineage>
        <taxon>Bacteria</taxon>
        <taxon>Bacillati</taxon>
        <taxon>Mycoplasmatota</taxon>
        <taxon>Mollicutes</taxon>
        <taxon>Acholeplasmatales</taxon>
        <taxon>Acholeplasmataceae</taxon>
        <taxon>Peloplasma</taxon>
    </lineage>
</organism>
<feature type="transmembrane region" description="Helical" evidence="1">
    <location>
        <begin position="12"/>
        <end position="32"/>
    </location>
</feature>
<gene>
    <name evidence="2" type="ORF">QJ521_06070</name>
</gene>
<comment type="caution">
    <text evidence="2">The sequence shown here is derived from an EMBL/GenBank/DDBJ whole genome shotgun (WGS) entry which is preliminary data.</text>
</comment>
<feature type="transmembrane region" description="Helical" evidence="1">
    <location>
        <begin position="286"/>
        <end position="309"/>
    </location>
</feature>
<feature type="transmembrane region" description="Helical" evidence="1">
    <location>
        <begin position="149"/>
        <end position="173"/>
    </location>
</feature>
<feature type="transmembrane region" description="Helical" evidence="1">
    <location>
        <begin position="254"/>
        <end position="274"/>
    </location>
</feature>
<evidence type="ECO:0000256" key="1">
    <source>
        <dbReference type="SAM" id="Phobius"/>
    </source>
</evidence>
<keyword evidence="3" id="KW-1185">Reference proteome</keyword>
<name>A0AAW6U5D2_9MOLU</name>
<keyword evidence="1" id="KW-0812">Transmembrane</keyword>
<feature type="transmembrane region" description="Helical" evidence="1">
    <location>
        <begin position="120"/>
        <end position="137"/>
    </location>
</feature>
<proteinExistence type="predicted"/>
<accession>A0AAW6U5D2</accession>
<sequence length="354" mass="41939">MQFIRKYTHVILLILGLLLLFIGVFMSSRLFIINNWGRNQFFILLLTHLSSYMEYSFFVSPNFYWIAIYTLLIVATYPKEMESCKIEELVFIAIGFLIGYNIFSALNIPNVGILQVMIRLIEPLSIVLILVLLIVYVRHSDYLSKRKMIIFKFTSLMIALMTFIYRLIYWNFILGYQSIYWISVQGGILIIGVMIFIFLNRDHIEINTSKKSLYNGLWMITAIPFVMYALRIATLYKYPNTNGFPLIYLLPIEYTIHVFYIHLLAFCFYMWVICRSVFNLFSMRKSLLVISIVLPASWVVFGFLAVFIFQNYWLYSIPIYLMIIIGLFILFNDLKLIINYKRRSIQQKEIIELN</sequence>
<keyword evidence="1" id="KW-0472">Membrane</keyword>